<name>A0ABS8V6G3_DATST</name>
<comment type="caution">
    <text evidence="2">The sequence shown here is derived from an EMBL/GenBank/DDBJ whole genome shotgun (WGS) entry which is preliminary data.</text>
</comment>
<gene>
    <name evidence="2" type="ORF">HAX54_028282</name>
</gene>
<feature type="compositionally biased region" description="Basic and acidic residues" evidence="1">
    <location>
        <begin position="127"/>
        <end position="138"/>
    </location>
</feature>
<dbReference type="Proteomes" id="UP000823775">
    <property type="component" value="Unassembled WGS sequence"/>
</dbReference>
<proteinExistence type="predicted"/>
<organism evidence="2 3">
    <name type="scientific">Datura stramonium</name>
    <name type="common">Jimsonweed</name>
    <name type="synonym">Common thornapple</name>
    <dbReference type="NCBI Taxonomy" id="4076"/>
    <lineage>
        <taxon>Eukaryota</taxon>
        <taxon>Viridiplantae</taxon>
        <taxon>Streptophyta</taxon>
        <taxon>Embryophyta</taxon>
        <taxon>Tracheophyta</taxon>
        <taxon>Spermatophyta</taxon>
        <taxon>Magnoliopsida</taxon>
        <taxon>eudicotyledons</taxon>
        <taxon>Gunneridae</taxon>
        <taxon>Pentapetalae</taxon>
        <taxon>asterids</taxon>
        <taxon>lamiids</taxon>
        <taxon>Solanales</taxon>
        <taxon>Solanaceae</taxon>
        <taxon>Solanoideae</taxon>
        <taxon>Datureae</taxon>
        <taxon>Datura</taxon>
    </lineage>
</organism>
<keyword evidence="3" id="KW-1185">Reference proteome</keyword>
<protein>
    <submittedName>
        <fullName evidence="2">Uncharacterized protein</fullName>
    </submittedName>
</protein>
<evidence type="ECO:0000256" key="1">
    <source>
        <dbReference type="SAM" id="MobiDB-lite"/>
    </source>
</evidence>
<reference evidence="2 3" key="1">
    <citation type="journal article" date="2021" name="BMC Genomics">
        <title>Datura genome reveals duplications of psychoactive alkaloid biosynthetic genes and high mutation rate following tissue culture.</title>
        <authorList>
            <person name="Rajewski A."/>
            <person name="Carter-House D."/>
            <person name="Stajich J."/>
            <person name="Litt A."/>
        </authorList>
    </citation>
    <scope>NUCLEOTIDE SEQUENCE [LARGE SCALE GENOMIC DNA]</scope>
    <source>
        <strain evidence="2">AR-01</strain>
    </source>
</reference>
<accession>A0ABS8V6G3</accession>
<dbReference type="EMBL" id="JACEIK010003471">
    <property type="protein sequence ID" value="MCD9641828.1"/>
    <property type="molecule type" value="Genomic_DNA"/>
</dbReference>
<evidence type="ECO:0000313" key="2">
    <source>
        <dbReference type="EMBL" id="MCD9641828.1"/>
    </source>
</evidence>
<feature type="region of interest" description="Disordered" evidence="1">
    <location>
        <begin position="127"/>
        <end position="168"/>
    </location>
</feature>
<feature type="compositionally biased region" description="Polar residues" evidence="1">
    <location>
        <begin position="139"/>
        <end position="151"/>
    </location>
</feature>
<sequence>MVRIEEWTFQVSEFHIIVGYLKPYLRGTSHGTNHPDELQYAMFQKMQPPIHVMSCGTIQKSILRTHRSYGYMSHPMTRGISSQLVGWSIGTVQQVPIHDCTILQKDQASKKQQDNKVQIDIASKRALKDQLEESESKESNAPSGSMENYNIDTDENDEPQTPRAQAKSKSILPLAILIPVP</sequence>
<evidence type="ECO:0000313" key="3">
    <source>
        <dbReference type="Proteomes" id="UP000823775"/>
    </source>
</evidence>